<sequence length="150" mass="17606">MKSISNITTILASCMLGLVSSVVAQEEKANQPDMQQQEASSKIQEENKDIPTITNPIIFNEKDLDKLKEKQREYVEKHYPDYRIKGKGEENDIMDGHRYSFFYLENEQGERVMTIRFDIEEAYQAYMKKHQKEIKRETEKLIKKGIIQIG</sequence>
<protein>
    <submittedName>
        <fullName evidence="3">Uncharacterized protein</fullName>
    </submittedName>
</protein>
<evidence type="ECO:0000313" key="4">
    <source>
        <dbReference type="Proteomes" id="UP001062263"/>
    </source>
</evidence>
<reference evidence="3" key="1">
    <citation type="submission" date="2022-06" db="EMBL/GenBank/DDBJ databases">
        <title>Akkermansia biwalacus sp. nov., an anaerobic mucin-degrading bacterium isolated from human intestine.</title>
        <authorList>
            <person name="Kobayashi Y."/>
            <person name="Inoue S."/>
            <person name="Kawahara T."/>
            <person name="Kohda N."/>
        </authorList>
    </citation>
    <scope>NUCLEOTIDE SEQUENCE</scope>
    <source>
        <strain evidence="3">WON2089</strain>
    </source>
</reference>
<evidence type="ECO:0000313" key="3">
    <source>
        <dbReference type="EMBL" id="BDL43354.1"/>
    </source>
</evidence>
<evidence type="ECO:0000256" key="2">
    <source>
        <dbReference type="SAM" id="SignalP"/>
    </source>
</evidence>
<evidence type="ECO:0000256" key="1">
    <source>
        <dbReference type="SAM" id="MobiDB-lite"/>
    </source>
</evidence>
<feature type="compositionally biased region" description="Polar residues" evidence="1">
    <location>
        <begin position="32"/>
        <end position="42"/>
    </location>
</feature>
<feature type="signal peptide" evidence="2">
    <location>
        <begin position="1"/>
        <end position="24"/>
    </location>
</feature>
<dbReference type="Proteomes" id="UP001062263">
    <property type="component" value="Chromosome"/>
</dbReference>
<keyword evidence="2" id="KW-0732">Signal</keyword>
<dbReference type="EMBL" id="AP025943">
    <property type="protein sequence ID" value="BDL43354.1"/>
    <property type="molecule type" value="Genomic_DNA"/>
</dbReference>
<gene>
    <name evidence="3" type="ORF">Abiwalacus_09280</name>
</gene>
<proteinExistence type="predicted"/>
<feature type="region of interest" description="Disordered" evidence="1">
    <location>
        <begin position="27"/>
        <end position="47"/>
    </location>
</feature>
<feature type="chain" id="PRO_5046608936" evidence="2">
    <location>
        <begin position="25"/>
        <end position="150"/>
    </location>
</feature>
<name>A0ABN6QFQ3_9BACT</name>
<organism evidence="3 4">
    <name type="scientific">Akkermansia biwaensis</name>
    <dbReference type="NCBI Taxonomy" id="2946555"/>
    <lineage>
        <taxon>Bacteria</taxon>
        <taxon>Pseudomonadati</taxon>
        <taxon>Verrucomicrobiota</taxon>
        <taxon>Verrucomicrobiia</taxon>
        <taxon>Verrucomicrobiales</taxon>
        <taxon>Akkermansiaceae</taxon>
        <taxon>Akkermansia</taxon>
    </lineage>
</organism>
<keyword evidence="4" id="KW-1185">Reference proteome</keyword>
<dbReference type="RefSeq" id="WP_215435482.1">
    <property type="nucleotide sequence ID" value="NZ_AP025943.1"/>
</dbReference>
<accession>A0ABN6QFQ3</accession>